<evidence type="ECO:0000259" key="2">
    <source>
        <dbReference type="PROSITE" id="PS50966"/>
    </source>
</evidence>
<organism evidence="3 4">
    <name type="scientific">Megalurothrips usitatus</name>
    <name type="common">bean blossom thrips</name>
    <dbReference type="NCBI Taxonomy" id="439358"/>
    <lineage>
        <taxon>Eukaryota</taxon>
        <taxon>Metazoa</taxon>
        <taxon>Ecdysozoa</taxon>
        <taxon>Arthropoda</taxon>
        <taxon>Hexapoda</taxon>
        <taxon>Insecta</taxon>
        <taxon>Pterygota</taxon>
        <taxon>Neoptera</taxon>
        <taxon>Paraneoptera</taxon>
        <taxon>Thysanoptera</taxon>
        <taxon>Terebrantia</taxon>
        <taxon>Thripoidea</taxon>
        <taxon>Thripidae</taxon>
        <taxon>Megalurothrips</taxon>
    </lineage>
</organism>
<reference evidence="3" key="1">
    <citation type="submission" date="2022-12" db="EMBL/GenBank/DDBJ databases">
        <title>Chromosome-level genome assembly of the bean flower thrips Megalurothrips usitatus.</title>
        <authorList>
            <person name="Ma L."/>
            <person name="Liu Q."/>
            <person name="Li H."/>
            <person name="Cai W."/>
        </authorList>
    </citation>
    <scope>NUCLEOTIDE SEQUENCE</scope>
    <source>
        <strain evidence="3">Cailab_2022a</strain>
    </source>
</reference>
<gene>
    <name evidence="3" type="ORF">ONE63_008047</name>
</gene>
<keyword evidence="1" id="KW-0479">Metal-binding</keyword>
<dbReference type="GO" id="GO:0008270">
    <property type="term" value="F:zinc ion binding"/>
    <property type="evidence" value="ECO:0007669"/>
    <property type="project" value="UniProtKB-KW"/>
</dbReference>
<dbReference type="PANTHER" id="PTHR35385:SF2">
    <property type="entry name" value="PROTEIN B, PUTATIVE-RELATED"/>
    <property type="match status" value="1"/>
</dbReference>
<evidence type="ECO:0000313" key="3">
    <source>
        <dbReference type="EMBL" id="KAJ1528133.1"/>
    </source>
</evidence>
<evidence type="ECO:0000256" key="1">
    <source>
        <dbReference type="PROSITE-ProRule" id="PRU00325"/>
    </source>
</evidence>
<name>A0AAV7XTU7_9NEOP</name>
<dbReference type="PROSITE" id="PS50966">
    <property type="entry name" value="ZF_SWIM"/>
    <property type="match status" value="1"/>
</dbReference>
<accession>A0AAV7XTU7</accession>
<evidence type="ECO:0000313" key="4">
    <source>
        <dbReference type="Proteomes" id="UP001075354"/>
    </source>
</evidence>
<dbReference type="AlphaFoldDB" id="A0AAV7XTU7"/>
<protein>
    <recommendedName>
        <fullName evidence="2">SWIM-type domain-containing protein</fullName>
    </recommendedName>
</protein>
<keyword evidence="1" id="KW-0862">Zinc</keyword>
<keyword evidence="4" id="KW-1185">Reference proteome</keyword>
<sequence length="599" mass="69145">MFTATIRVNLRDKEKACQWLSDFKESSFSDWRVRRCYPENTKCLIWKKGYRCNHNTLAQYRESKPHVKHTECDAYISITVKNLNMKRSADKLLKTFPCEIILHNCHNHPIHASDALRHRRPTSRITDIFLELYRKDHSPSSALSTHKYDLQVKHPKDWFEVLADGAECPNLQWCYHLYRKTFLKEYGPSSGQGMLKSLSEAIDKYNAEVGSVCAIVETCRGDDLIIAFCSPLMKRVHQHLKSSGEINFLDSGGSMDRHNSRIFTFLAPSVAGALPLGMIITSSESEDVLSEGMRLLKSILPPDAFYGRGPDRGPEVIMTDDSKSERNSLENSWPVRVLLLCLFHVLQAFWTYIWDSKHKVDAKDKEEVFFIFKTWCYSETLEEFEDRYQAMLSNPLICNNSLLVKHINGLYVRSSEWALCYRDEILIRGNDTNNYSEIAIRQFKDQVFFRVKAYSPVQLFDFFSTRLESYFERRIAAVVNNRRENYWSSKHYITPSKLEPLHCAESSKQHIYLVKNAEKQTTYTVDMQLEICSCPVGKNRAPCKHQYAVVKGFNLSTSQFLPYEDEAAKAVLHQIMTTAPVKPGWYAHLKTGPATPNGV</sequence>
<keyword evidence="1" id="KW-0863">Zinc-finger</keyword>
<dbReference type="InterPro" id="IPR007527">
    <property type="entry name" value="Znf_SWIM"/>
</dbReference>
<proteinExistence type="predicted"/>
<comment type="caution">
    <text evidence="3">The sequence shown here is derived from an EMBL/GenBank/DDBJ whole genome shotgun (WGS) entry which is preliminary data.</text>
</comment>
<dbReference type="EMBL" id="JAPTSV010000005">
    <property type="protein sequence ID" value="KAJ1528133.1"/>
    <property type="molecule type" value="Genomic_DNA"/>
</dbReference>
<dbReference type="PANTHER" id="PTHR35385">
    <property type="entry name" value="PROTEIN B, PUTATIVE-RELATED-RELATED"/>
    <property type="match status" value="1"/>
</dbReference>
<feature type="domain" description="SWIM-type" evidence="2">
    <location>
        <begin position="523"/>
        <end position="554"/>
    </location>
</feature>
<dbReference type="Proteomes" id="UP001075354">
    <property type="component" value="Chromosome 5"/>
</dbReference>